<dbReference type="InterPro" id="IPR036736">
    <property type="entry name" value="ACP-like_sf"/>
</dbReference>
<reference evidence="5" key="1">
    <citation type="journal article" date="2019" name="Int. J. Syst. Evol. Microbiol.">
        <title>The Global Catalogue of Microorganisms (GCM) 10K type strain sequencing project: providing services to taxonomists for standard genome sequencing and annotation.</title>
        <authorList>
            <consortium name="The Broad Institute Genomics Platform"/>
            <consortium name="The Broad Institute Genome Sequencing Center for Infectious Disease"/>
            <person name="Wu L."/>
            <person name="Ma J."/>
        </authorList>
    </citation>
    <scope>NUCLEOTIDE SEQUENCE [LARGE SCALE GENOMIC DNA]</scope>
    <source>
        <strain evidence="5">JCM 30846</strain>
    </source>
</reference>
<protein>
    <recommendedName>
        <fullName evidence="3">Carrier domain-containing protein</fullName>
    </recommendedName>
</protein>
<comment type="caution">
    <text evidence="4">The sequence shown here is derived from an EMBL/GenBank/DDBJ whole genome shotgun (WGS) entry which is preliminary data.</text>
</comment>
<dbReference type="SMART" id="SM00823">
    <property type="entry name" value="PKS_PP"/>
    <property type="match status" value="1"/>
</dbReference>
<gene>
    <name evidence="4" type="ORF">GCM10023082_35780</name>
</gene>
<evidence type="ECO:0000256" key="1">
    <source>
        <dbReference type="ARBA" id="ARBA00022450"/>
    </source>
</evidence>
<feature type="domain" description="Carrier" evidence="3">
    <location>
        <begin position="18"/>
        <end position="93"/>
    </location>
</feature>
<dbReference type="InterPro" id="IPR009081">
    <property type="entry name" value="PP-bd_ACP"/>
</dbReference>
<dbReference type="RefSeq" id="WP_345648057.1">
    <property type="nucleotide sequence ID" value="NZ_BAABEP010000023.1"/>
</dbReference>
<dbReference type="EMBL" id="BAABEP010000023">
    <property type="protein sequence ID" value="GAA3735479.1"/>
    <property type="molecule type" value="Genomic_DNA"/>
</dbReference>
<dbReference type="Gene3D" id="1.10.1200.10">
    <property type="entry name" value="ACP-like"/>
    <property type="match status" value="1"/>
</dbReference>
<evidence type="ECO:0000313" key="4">
    <source>
        <dbReference type="EMBL" id="GAA3735479.1"/>
    </source>
</evidence>
<dbReference type="InterPro" id="IPR020806">
    <property type="entry name" value="PKS_PP-bd"/>
</dbReference>
<sequence length="97" mass="10505">MEDSMKSMKDPARNPRRERLALLVRTAVSDVLGIEPEDVDDTTSLLNDYHIDSLELMEVGARLEKALATKIAVSDLTSARTVGEAIDLLGARLAPAA</sequence>
<evidence type="ECO:0000313" key="5">
    <source>
        <dbReference type="Proteomes" id="UP001499884"/>
    </source>
</evidence>
<accession>A0ABP7FB53</accession>
<keyword evidence="2" id="KW-0597">Phosphoprotein</keyword>
<dbReference type="PROSITE" id="PS50075">
    <property type="entry name" value="CARRIER"/>
    <property type="match status" value="1"/>
</dbReference>
<organism evidence="4 5">
    <name type="scientific">Streptomyces tremellae</name>
    <dbReference type="NCBI Taxonomy" id="1124239"/>
    <lineage>
        <taxon>Bacteria</taxon>
        <taxon>Bacillati</taxon>
        <taxon>Actinomycetota</taxon>
        <taxon>Actinomycetes</taxon>
        <taxon>Kitasatosporales</taxon>
        <taxon>Streptomycetaceae</taxon>
        <taxon>Streptomyces</taxon>
    </lineage>
</organism>
<evidence type="ECO:0000256" key="2">
    <source>
        <dbReference type="ARBA" id="ARBA00022553"/>
    </source>
</evidence>
<keyword evidence="1" id="KW-0596">Phosphopantetheine</keyword>
<dbReference type="Proteomes" id="UP001499884">
    <property type="component" value="Unassembled WGS sequence"/>
</dbReference>
<keyword evidence="5" id="KW-1185">Reference proteome</keyword>
<dbReference type="SUPFAM" id="SSF47336">
    <property type="entry name" value="ACP-like"/>
    <property type="match status" value="1"/>
</dbReference>
<evidence type="ECO:0000259" key="3">
    <source>
        <dbReference type="PROSITE" id="PS50075"/>
    </source>
</evidence>
<proteinExistence type="predicted"/>
<name>A0ABP7FB53_9ACTN</name>
<dbReference type="Pfam" id="PF00550">
    <property type="entry name" value="PP-binding"/>
    <property type="match status" value="1"/>
</dbReference>